<organism evidence="1">
    <name type="scientific">Arion vulgaris</name>
    <dbReference type="NCBI Taxonomy" id="1028688"/>
    <lineage>
        <taxon>Eukaryota</taxon>
        <taxon>Metazoa</taxon>
        <taxon>Spiralia</taxon>
        <taxon>Lophotrochozoa</taxon>
        <taxon>Mollusca</taxon>
        <taxon>Gastropoda</taxon>
        <taxon>Heterobranchia</taxon>
        <taxon>Euthyneura</taxon>
        <taxon>Panpulmonata</taxon>
        <taxon>Eupulmonata</taxon>
        <taxon>Stylommatophora</taxon>
        <taxon>Helicina</taxon>
        <taxon>Arionoidea</taxon>
        <taxon>Arionidae</taxon>
        <taxon>Arion</taxon>
    </lineage>
</organism>
<name>A0A0B6ZG66_9EUPU</name>
<protein>
    <submittedName>
        <fullName evidence="1">Uncharacterized protein</fullName>
    </submittedName>
</protein>
<reference evidence="1" key="1">
    <citation type="submission" date="2014-12" db="EMBL/GenBank/DDBJ databases">
        <title>Insight into the proteome of Arion vulgaris.</title>
        <authorList>
            <person name="Aradska J."/>
            <person name="Bulat T."/>
            <person name="Smidak R."/>
            <person name="Sarate P."/>
            <person name="Gangsoo J."/>
            <person name="Sialana F."/>
            <person name="Bilban M."/>
            <person name="Lubec G."/>
        </authorList>
    </citation>
    <scope>NUCLEOTIDE SEQUENCE</scope>
    <source>
        <tissue evidence="1">Skin</tissue>
    </source>
</reference>
<proteinExistence type="predicted"/>
<accession>A0A0B6ZG66</accession>
<gene>
    <name evidence="1" type="primary">ORF62926</name>
</gene>
<sequence>MILCMDVVERSQARKYLGLRFDQCLVFIEPMNHVVMKARKGMIVMRIMTATNCEQRHKGLIPGSSFVCD</sequence>
<evidence type="ECO:0000313" key="1">
    <source>
        <dbReference type="EMBL" id="CEK67523.1"/>
    </source>
</evidence>
<dbReference type="AlphaFoldDB" id="A0A0B6ZG66"/>
<dbReference type="EMBL" id="HACG01020658">
    <property type="protein sequence ID" value="CEK67523.1"/>
    <property type="molecule type" value="Transcribed_RNA"/>
</dbReference>